<dbReference type="Gene3D" id="3.40.50.2300">
    <property type="match status" value="1"/>
</dbReference>
<evidence type="ECO:0000313" key="10">
    <source>
        <dbReference type="EMBL" id="SSW93733.1"/>
    </source>
</evidence>
<evidence type="ECO:0000256" key="6">
    <source>
        <dbReference type="PROSITE-ProRule" id="PRU00169"/>
    </source>
</evidence>
<feature type="domain" description="HPt" evidence="8">
    <location>
        <begin position="160"/>
        <end position="258"/>
    </location>
</feature>
<dbReference type="Proteomes" id="UP000256343">
    <property type="component" value="Unassembled WGS sequence"/>
</dbReference>
<dbReference type="SUPFAM" id="SSF52172">
    <property type="entry name" value="CheY-like"/>
    <property type="match status" value="1"/>
</dbReference>
<evidence type="ECO:0000259" key="8">
    <source>
        <dbReference type="PROSITE" id="PS50894"/>
    </source>
</evidence>
<dbReference type="PROSITE" id="PS50894">
    <property type="entry name" value="HPT"/>
    <property type="match status" value="1"/>
</dbReference>
<protein>
    <submittedName>
        <fullName evidence="10">Hpt domain-containing protein</fullName>
    </submittedName>
</protein>
<dbReference type="Pfam" id="PF01627">
    <property type="entry name" value="Hpt"/>
    <property type="match status" value="1"/>
</dbReference>
<dbReference type="GO" id="GO:0004672">
    <property type="term" value="F:protein kinase activity"/>
    <property type="evidence" value="ECO:0007669"/>
    <property type="project" value="UniProtKB-ARBA"/>
</dbReference>
<sequence>MIFADELHVCRPSKGSAPKSKSVGRGNRVKSRILHIDDDPAMLKVVAAVLSRDPTLETRGCLSAEEGMRAAAEWLPDLILSDVSMPDVNGVQLVDELRSTAVTMSIPVVFTTACGRFDDISDYASLGVSGIIAKPFNLRELTSSVRKYLELAAADPADCEPPPDHDIHGRLVEDAGLLTGLRPEFVAGAAPEALRHVVHKLIGVAGIYGFAAISEAAALTERALDGLSPGTTGRAEVLARLDDLLDLLDRQTGVHPER</sequence>
<dbReference type="SUPFAM" id="SSF47226">
    <property type="entry name" value="Histidine-containing phosphotransfer domain, HPT domain"/>
    <property type="match status" value="1"/>
</dbReference>
<evidence type="ECO:0000256" key="4">
    <source>
        <dbReference type="ARBA" id="ARBA00023163"/>
    </source>
</evidence>
<dbReference type="InterPro" id="IPR011006">
    <property type="entry name" value="CheY-like_superfamily"/>
</dbReference>
<evidence type="ECO:0000256" key="2">
    <source>
        <dbReference type="ARBA" id="ARBA00023012"/>
    </source>
</evidence>
<dbReference type="InterPro" id="IPR001789">
    <property type="entry name" value="Sig_transdc_resp-reg_receiver"/>
</dbReference>
<evidence type="ECO:0000256" key="1">
    <source>
        <dbReference type="ARBA" id="ARBA00022553"/>
    </source>
</evidence>
<dbReference type="InterPro" id="IPR050595">
    <property type="entry name" value="Bact_response_regulator"/>
</dbReference>
<evidence type="ECO:0000259" key="7">
    <source>
        <dbReference type="PROSITE" id="PS50110"/>
    </source>
</evidence>
<dbReference type="Pfam" id="PF00072">
    <property type="entry name" value="Response_reg"/>
    <property type="match status" value="1"/>
</dbReference>
<dbReference type="EMBL" id="UFQQ01000051">
    <property type="protein sequence ID" value="SSW93733.1"/>
    <property type="molecule type" value="Genomic_DNA"/>
</dbReference>
<dbReference type="EMBL" id="QRDT01000051">
    <property type="protein sequence ID" value="RED21284.1"/>
    <property type="molecule type" value="Genomic_DNA"/>
</dbReference>
<keyword evidence="2" id="KW-0902">Two-component regulatory system</keyword>
<dbReference type="InterPro" id="IPR036641">
    <property type="entry name" value="HPT_dom_sf"/>
</dbReference>
<dbReference type="AlphaFoldDB" id="A0A336JYD7"/>
<proteinExistence type="predicted"/>
<reference evidence="9 12" key="2">
    <citation type="submission" date="2018-07" db="EMBL/GenBank/DDBJ databases">
        <title>Genomic Encyclopedia of Archaeal and Bacterial Type Strains, Phase II (KMG-II): from individual species to whole genera.</title>
        <authorList>
            <person name="Goeker M."/>
        </authorList>
    </citation>
    <scope>NUCLEOTIDE SEQUENCE [LARGE SCALE GENOMIC DNA]</scope>
    <source>
        <strain evidence="9 12">JA575</strain>
    </source>
</reference>
<dbReference type="GO" id="GO:0000160">
    <property type="term" value="P:phosphorelay signal transduction system"/>
    <property type="evidence" value="ECO:0007669"/>
    <property type="project" value="UniProtKB-KW"/>
</dbReference>
<keyword evidence="12" id="KW-1185">Reference proteome</keyword>
<feature type="modified residue" description="Phosphohistidine" evidence="5">
    <location>
        <position position="199"/>
    </location>
</feature>
<dbReference type="Proteomes" id="UP000252631">
    <property type="component" value="Unassembled WGS sequence"/>
</dbReference>
<evidence type="ECO:0000256" key="3">
    <source>
        <dbReference type="ARBA" id="ARBA00023015"/>
    </source>
</evidence>
<dbReference type="PANTHER" id="PTHR44591:SF3">
    <property type="entry name" value="RESPONSE REGULATORY DOMAIN-CONTAINING PROTEIN"/>
    <property type="match status" value="1"/>
</dbReference>
<reference evidence="10 11" key="1">
    <citation type="submission" date="2017-08" db="EMBL/GenBank/DDBJ databases">
        <authorList>
            <person name="de Groot N.N."/>
        </authorList>
    </citation>
    <scope>NUCLEOTIDE SEQUENCE [LARGE SCALE GENOMIC DNA]</scope>
    <source>
        <strain evidence="10 11">JA575</strain>
    </source>
</reference>
<dbReference type="PANTHER" id="PTHR44591">
    <property type="entry name" value="STRESS RESPONSE REGULATOR PROTEIN 1"/>
    <property type="match status" value="1"/>
</dbReference>
<organism evidence="10 11">
    <name type="scientific">Rhodopseudomonas pentothenatexigens</name>
    <dbReference type="NCBI Taxonomy" id="999699"/>
    <lineage>
        <taxon>Bacteria</taxon>
        <taxon>Pseudomonadati</taxon>
        <taxon>Pseudomonadota</taxon>
        <taxon>Alphaproteobacteria</taxon>
        <taxon>Hyphomicrobiales</taxon>
        <taxon>Nitrobacteraceae</taxon>
        <taxon>Rhodopseudomonas</taxon>
    </lineage>
</organism>
<evidence type="ECO:0000313" key="9">
    <source>
        <dbReference type="EMBL" id="RED21284.1"/>
    </source>
</evidence>
<gene>
    <name evidence="9" type="ORF">BJ125_1519</name>
    <name evidence="10" type="ORF">SAMN05892882_1519</name>
</gene>
<feature type="domain" description="Response regulatory" evidence="7">
    <location>
        <begin position="32"/>
        <end position="149"/>
    </location>
</feature>
<feature type="modified residue" description="4-aspartylphosphate" evidence="6">
    <location>
        <position position="82"/>
    </location>
</feature>
<dbReference type="PROSITE" id="PS50110">
    <property type="entry name" value="RESPONSE_REGULATORY"/>
    <property type="match status" value="1"/>
</dbReference>
<accession>A0A336JYD7</accession>
<keyword evidence="3" id="KW-0805">Transcription regulation</keyword>
<evidence type="ECO:0000313" key="11">
    <source>
        <dbReference type="Proteomes" id="UP000252631"/>
    </source>
</evidence>
<keyword evidence="4" id="KW-0804">Transcription</keyword>
<dbReference type="SMART" id="SM00448">
    <property type="entry name" value="REC"/>
    <property type="match status" value="1"/>
</dbReference>
<dbReference type="InterPro" id="IPR008207">
    <property type="entry name" value="Sig_transdc_His_kin_Hpt_dom"/>
</dbReference>
<evidence type="ECO:0000256" key="5">
    <source>
        <dbReference type="PROSITE-ProRule" id="PRU00110"/>
    </source>
</evidence>
<keyword evidence="1 6" id="KW-0597">Phosphoprotein</keyword>
<name>A0A336JYD7_9BRAD</name>
<evidence type="ECO:0000313" key="12">
    <source>
        <dbReference type="Proteomes" id="UP000256343"/>
    </source>
</evidence>